<reference evidence="13 14" key="1">
    <citation type="journal article" date="2016" name="Nat. Commun.">
        <title>Thousands of microbial genomes shed light on interconnected biogeochemical processes in an aquifer system.</title>
        <authorList>
            <person name="Anantharaman K."/>
            <person name="Brown C.T."/>
            <person name="Hug L.A."/>
            <person name="Sharon I."/>
            <person name="Castelle C.J."/>
            <person name="Probst A.J."/>
            <person name="Thomas B.C."/>
            <person name="Singh A."/>
            <person name="Wilkins M.J."/>
            <person name="Karaoz U."/>
            <person name="Brodie E.L."/>
            <person name="Williams K.H."/>
            <person name="Hubbard S.S."/>
            <person name="Banfield J.F."/>
        </authorList>
    </citation>
    <scope>NUCLEOTIDE SEQUENCE [LARGE SCALE GENOMIC DNA]</scope>
</reference>
<keyword evidence="6" id="KW-0489">Methyltransferase</keyword>
<evidence type="ECO:0000256" key="4">
    <source>
        <dbReference type="ARBA" id="ARBA00013346"/>
    </source>
</evidence>
<dbReference type="AlphaFoldDB" id="A0A1G2KLX4"/>
<gene>
    <name evidence="13" type="ORF">A3C07_01200</name>
</gene>
<dbReference type="EC" id="2.1.1.77" evidence="3"/>
<organism evidence="13 14">
    <name type="scientific">Candidatus Sungbacteria bacterium RIFCSPHIGHO2_02_FULL_47_11</name>
    <dbReference type="NCBI Taxonomy" id="1802270"/>
    <lineage>
        <taxon>Bacteria</taxon>
        <taxon>Candidatus Sungiibacteriota</taxon>
    </lineage>
</organism>
<dbReference type="Pfam" id="PF01135">
    <property type="entry name" value="PCMT"/>
    <property type="match status" value="1"/>
</dbReference>
<dbReference type="SUPFAM" id="SSF53335">
    <property type="entry name" value="S-adenosyl-L-methionine-dependent methyltransferases"/>
    <property type="match status" value="1"/>
</dbReference>
<keyword evidence="12" id="KW-1133">Transmembrane helix</keyword>
<dbReference type="EMBL" id="MHQI01000014">
    <property type="protein sequence ID" value="OHA00457.1"/>
    <property type="molecule type" value="Genomic_DNA"/>
</dbReference>
<dbReference type="PANTHER" id="PTHR11579">
    <property type="entry name" value="PROTEIN-L-ISOASPARTATE O-METHYLTRANSFERASE"/>
    <property type="match status" value="1"/>
</dbReference>
<keyword evidence="12" id="KW-0812">Transmembrane</keyword>
<feature type="non-terminal residue" evidence="13">
    <location>
        <position position="262"/>
    </location>
</feature>
<sequence length="262" mass="28768">MDSKEALIQSLVTEGYLKTPRIIEAFRAIDRADFVLPEYRDEAYGNYPLPIGNGQTISQPLTIAFMLELLDPQPGENILDIGAGSGWQTALLVRIAGSDPAMAADMSGGVTAVERIKSLCDFAKNNLDKYGFVESGRVKLCCFDATAEIPEGNYDKIIAAAAAPRDIPGVWREKLRVGGKIVAPVGGSIWLFIKKSDGGWEEKEFPGFAFVPLIQESRMKKSGPRKYFNFFLVSCFLLLASAMILSVNEIYTSVKRAPVFIE</sequence>
<name>A0A1G2KLX4_9BACT</name>
<feature type="transmembrane region" description="Helical" evidence="12">
    <location>
        <begin position="227"/>
        <end position="247"/>
    </location>
</feature>
<proteinExistence type="inferred from homology"/>
<dbReference type="Gene3D" id="3.40.50.150">
    <property type="entry name" value="Vaccinia Virus protein VP39"/>
    <property type="match status" value="1"/>
</dbReference>
<evidence type="ECO:0000256" key="10">
    <source>
        <dbReference type="ARBA" id="ARBA00031323"/>
    </source>
</evidence>
<evidence type="ECO:0000256" key="12">
    <source>
        <dbReference type="SAM" id="Phobius"/>
    </source>
</evidence>
<keyword evidence="7" id="KW-0808">Transferase</keyword>
<dbReference type="GO" id="GO:0032259">
    <property type="term" value="P:methylation"/>
    <property type="evidence" value="ECO:0007669"/>
    <property type="project" value="UniProtKB-KW"/>
</dbReference>
<dbReference type="PANTHER" id="PTHR11579:SF0">
    <property type="entry name" value="PROTEIN-L-ISOASPARTATE(D-ASPARTATE) O-METHYLTRANSFERASE"/>
    <property type="match status" value="1"/>
</dbReference>
<evidence type="ECO:0000256" key="3">
    <source>
        <dbReference type="ARBA" id="ARBA00011890"/>
    </source>
</evidence>
<keyword evidence="12" id="KW-0472">Membrane</keyword>
<evidence type="ECO:0000313" key="14">
    <source>
        <dbReference type="Proteomes" id="UP000179023"/>
    </source>
</evidence>
<evidence type="ECO:0000256" key="8">
    <source>
        <dbReference type="ARBA" id="ARBA00022691"/>
    </source>
</evidence>
<comment type="similarity">
    <text evidence="2">Belongs to the methyltransferase superfamily. L-isoaspartyl/D-aspartyl protein methyltransferase family.</text>
</comment>
<dbReference type="InterPro" id="IPR000682">
    <property type="entry name" value="PCMT"/>
</dbReference>
<evidence type="ECO:0000256" key="9">
    <source>
        <dbReference type="ARBA" id="ARBA00030757"/>
    </source>
</evidence>
<dbReference type="CDD" id="cd02440">
    <property type="entry name" value="AdoMet_MTases"/>
    <property type="match status" value="1"/>
</dbReference>
<accession>A0A1G2KLX4</accession>
<evidence type="ECO:0000256" key="11">
    <source>
        <dbReference type="ARBA" id="ARBA00031350"/>
    </source>
</evidence>
<comment type="caution">
    <text evidence="13">The sequence shown here is derived from an EMBL/GenBank/DDBJ whole genome shotgun (WGS) entry which is preliminary data.</text>
</comment>
<evidence type="ECO:0000256" key="7">
    <source>
        <dbReference type="ARBA" id="ARBA00022679"/>
    </source>
</evidence>
<comment type="subcellular location">
    <subcellularLocation>
        <location evidence="1">Cytoplasm</location>
    </subcellularLocation>
</comment>
<evidence type="ECO:0000256" key="1">
    <source>
        <dbReference type="ARBA" id="ARBA00004496"/>
    </source>
</evidence>
<evidence type="ECO:0000313" key="13">
    <source>
        <dbReference type="EMBL" id="OHA00457.1"/>
    </source>
</evidence>
<evidence type="ECO:0000256" key="6">
    <source>
        <dbReference type="ARBA" id="ARBA00022603"/>
    </source>
</evidence>
<protein>
    <recommendedName>
        <fullName evidence="4">Protein-L-isoaspartate O-methyltransferase</fullName>
        <ecNumber evidence="3">2.1.1.77</ecNumber>
    </recommendedName>
    <alternativeName>
        <fullName evidence="11">L-isoaspartyl protein carboxyl methyltransferase</fullName>
    </alternativeName>
    <alternativeName>
        <fullName evidence="9">Protein L-isoaspartyl methyltransferase</fullName>
    </alternativeName>
    <alternativeName>
        <fullName evidence="10">Protein-beta-aspartate methyltransferase</fullName>
    </alternativeName>
</protein>
<dbReference type="GO" id="GO:0004719">
    <property type="term" value="F:protein-L-isoaspartate (D-aspartate) O-methyltransferase activity"/>
    <property type="evidence" value="ECO:0007669"/>
    <property type="project" value="UniProtKB-EC"/>
</dbReference>
<dbReference type="STRING" id="1802270.A3C07_01200"/>
<keyword evidence="5" id="KW-0963">Cytoplasm</keyword>
<keyword evidence="8" id="KW-0949">S-adenosyl-L-methionine</keyword>
<evidence type="ECO:0000256" key="2">
    <source>
        <dbReference type="ARBA" id="ARBA00005369"/>
    </source>
</evidence>
<evidence type="ECO:0000256" key="5">
    <source>
        <dbReference type="ARBA" id="ARBA00022490"/>
    </source>
</evidence>
<dbReference type="InterPro" id="IPR029063">
    <property type="entry name" value="SAM-dependent_MTases_sf"/>
</dbReference>
<dbReference type="Proteomes" id="UP000179023">
    <property type="component" value="Unassembled WGS sequence"/>
</dbReference>
<dbReference type="GO" id="GO:0005737">
    <property type="term" value="C:cytoplasm"/>
    <property type="evidence" value="ECO:0007669"/>
    <property type="project" value="UniProtKB-SubCell"/>
</dbReference>